<evidence type="ECO:0000256" key="4">
    <source>
        <dbReference type="ARBA" id="ARBA00022722"/>
    </source>
</evidence>
<dbReference type="EnsemblPlants" id="Pp3c14_17150V3.1">
    <property type="protein sequence ID" value="PAC:32962977.CDS.1"/>
    <property type="gene ID" value="Pp3c14_17150"/>
</dbReference>
<keyword evidence="4" id="KW-0540">Nuclease</keyword>
<organism evidence="9">
    <name type="scientific">Physcomitrium patens</name>
    <name type="common">Spreading-leaved earth moss</name>
    <name type="synonym">Physcomitrella patens</name>
    <dbReference type="NCBI Taxonomy" id="3218"/>
    <lineage>
        <taxon>Eukaryota</taxon>
        <taxon>Viridiplantae</taxon>
        <taxon>Streptophyta</taxon>
        <taxon>Embryophyta</taxon>
        <taxon>Bryophyta</taxon>
        <taxon>Bryophytina</taxon>
        <taxon>Bryopsida</taxon>
        <taxon>Funariidae</taxon>
        <taxon>Funariales</taxon>
        <taxon>Funariaceae</taxon>
        <taxon>Physcomitrium</taxon>
    </lineage>
</organism>
<evidence type="ECO:0000313" key="11">
    <source>
        <dbReference type="Proteomes" id="UP000006727"/>
    </source>
</evidence>
<comment type="subcellular location">
    <subcellularLocation>
        <location evidence="2">Nucleus</location>
    </subcellularLocation>
</comment>
<comment type="similarity">
    <text evidence="3">Belongs to the HARBI1 family.</text>
</comment>
<protein>
    <recommendedName>
        <fullName evidence="8">DDE Tnp4 domain-containing protein</fullName>
    </recommendedName>
</protein>
<keyword evidence="6" id="KW-0378">Hydrolase</keyword>
<dbReference type="RefSeq" id="XP_024393874.1">
    <property type="nucleotide sequence ID" value="XM_024538106.2"/>
</dbReference>
<dbReference type="PANTHER" id="PTHR22930">
    <property type="match status" value="1"/>
</dbReference>
<evidence type="ECO:0000256" key="3">
    <source>
        <dbReference type="ARBA" id="ARBA00006958"/>
    </source>
</evidence>
<dbReference type="EMBL" id="ABEU02000014">
    <property type="protein sequence ID" value="PNR41229.1"/>
    <property type="molecule type" value="Genomic_DNA"/>
</dbReference>
<dbReference type="AlphaFoldDB" id="A0A2K1JI83"/>
<dbReference type="GO" id="GO:0046872">
    <property type="term" value="F:metal ion binding"/>
    <property type="evidence" value="ECO:0007669"/>
    <property type="project" value="UniProtKB-KW"/>
</dbReference>
<sequence length="457" mass="52747">MRAPDADGHFIRNRSRNRNRKWQLLLLLLLDEEEERQQQWEDRQQALAHLQWQHQHARRQKWLQNYYSQLQALYADLDVLESYRLRRAHVAAAALGAAVSTQQSVHRRLWVKNRSQAWWAKCNHPDFPDEEFHRSFRMSRATFNIICDQLAGAVAKENTMLRAAIPVEQRVAVCIWRLATGEPLRLVSKRFGLGISTCHKMVLEVCAAINDVLLPKYVQWSSAERLQQVTQEFEAMSGMRDVVGALYTTHVPIIAPKINVAAYFNKRHTEHNQKTSYSITLQGMVDVRGSFTDVSIGWPGSMSDERVFEKSTLYRRGLSEDLRGMWVVGGPGYPLLDWLLVPYVQHNLTWAQHAFNEKVAELLQVARSAFSRLKGRWKFLQRRTEVKLQELPAVLGACCVLHNICEMHNEGFDPELHFEVVDDEMLPENINFPITAMQARDAIAHNLLHNVHAGSFL</sequence>
<dbReference type="Pfam" id="PF13359">
    <property type="entry name" value="DDE_Tnp_4"/>
    <property type="match status" value="1"/>
</dbReference>
<dbReference type="GO" id="GO:0005634">
    <property type="term" value="C:nucleus"/>
    <property type="evidence" value="ECO:0007669"/>
    <property type="project" value="UniProtKB-SubCell"/>
</dbReference>
<dbReference type="OrthoDB" id="2668416at2759"/>
<evidence type="ECO:0000256" key="2">
    <source>
        <dbReference type="ARBA" id="ARBA00004123"/>
    </source>
</evidence>
<dbReference type="RefSeq" id="XP_024393877.1">
    <property type="nucleotide sequence ID" value="XM_024538109.2"/>
</dbReference>
<dbReference type="RefSeq" id="XP_024393875.1">
    <property type="nucleotide sequence ID" value="XM_024538107.2"/>
</dbReference>
<dbReference type="GO" id="GO:0004518">
    <property type="term" value="F:nuclease activity"/>
    <property type="evidence" value="ECO:0007669"/>
    <property type="project" value="UniProtKB-KW"/>
</dbReference>
<evidence type="ECO:0000313" key="9">
    <source>
        <dbReference type="EMBL" id="PNR41229.1"/>
    </source>
</evidence>
<evidence type="ECO:0000256" key="1">
    <source>
        <dbReference type="ARBA" id="ARBA00001968"/>
    </source>
</evidence>
<name>A0A2K1JI83_PHYPA</name>
<dbReference type="PaxDb" id="3218-PP1S48_122V6.2"/>
<evidence type="ECO:0000256" key="7">
    <source>
        <dbReference type="ARBA" id="ARBA00023242"/>
    </source>
</evidence>
<feature type="domain" description="DDE Tnp4" evidence="8">
    <location>
        <begin position="247"/>
        <end position="403"/>
    </location>
</feature>
<dbReference type="KEGG" id="ppp:112291105"/>
<dbReference type="InterPro" id="IPR027806">
    <property type="entry name" value="HARBI1_dom"/>
</dbReference>
<dbReference type="RefSeq" id="XP_024393878.1">
    <property type="nucleotide sequence ID" value="XM_024538110.2"/>
</dbReference>
<reference evidence="10" key="3">
    <citation type="submission" date="2020-12" db="UniProtKB">
        <authorList>
            <consortium name="EnsemblPlants"/>
        </authorList>
    </citation>
    <scope>IDENTIFICATION</scope>
</reference>
<comment type="cofactor">
    <cofactor evidence="1">
        <name>a divalent metal cation</name>
        <dbReference type="ChEBI" id="CHEBI:60240"/>
    </cofactor>
</comment>
<reference evidence="9 11" key="2">
    <citation type="journal article" date="2018" name="Plant J.">
        <title>The Physcomitrella patens chromosome-scale assembly reveals moss genome structure and evolution.</title>
        <authorList>
            <person name="Lang D."/>
            <person name="Ullrich K.K."/>
            <person name="Murat F."/>
            <person name="Fuchs J."/>
            <person name="Jenkins J."/>
            <person name="Haas F.B."/>
            <person name="Piednoel M."/>
            <person name="Gundlach H."/>
            <person name="Van Bel M."/>
            <person name="Meyberg R."/>
            <person name="Vives C."/>
            <person name="Morata J."/>
            <person name="Symeonidi A."/>
            <person name="Hiss M."/>
            <person name="Muchero W."/>
            <person name="Kamisugi Y."/>
            <person name="Saleh O."/>
            <person name="Blanc G."/>
            <person name="Decker E.L."/>
            <person name="van Gessel N."/>
            <person name="Grimwood J."/>
            <person name="Hayes R.D."/>
            <person name="Graham S.W."/>
            <person name="Gunter L.E."/>
            <person name="McDaniel S.F."/>
            <person name="Hoernstein S.N.W."/>
            <person name="Larsson A."/>
            <person name="Li F.W."/>
            <person name="Perroud P.F."/>
            <person name="Phillips J."/>
            <person name="Ranjan P."/>
            <person name="Rokshar D.S."/>
            <person name="Rothfels C.J."/>
            <person name="Schneider L."/>
            <person name="Shu S."/>
            <person name="Stevenson D.W."/>
            <person name="Thummler F."/>
            <person name="Tillich M."/>
            <person name="Villarreal Aguilar J.C."/>
            <person name="Widiez T."/>
            <person name="Wong G.K."/>
            <person name="Wymore A."/>
            <person name="Zhang Y."/>
            <person name="Zimmer A.D."/>
            <person name="Quatrano R.S."/>
            <person name="Mayer K.F.X."/>
            <person name="Goodstein D."/>
            <person name="Casacuberta J.M."/>
            <person name="Vandepoele K."/>
            <person name="Reski R."/>
            <person name="Cuming A.C."/>
            <person name="Tuskan G.A."/>
            <person name="Maumus F."/>
            <person name="Salse J."/>
            <person name="Schmutz J."/>
            <person name="Rensing S.A."/>
        </authorList>
    </citation>
    <scope>NUCLEOTIDE SEQUENCE [LARGE SCALE GENOMIC DNA]</scope>
    <source>
        <strain evidence="10 11">cv. Gransden 2004</strain>
    </source>
</reference>
<dbReference type="Proteomes" id="UP000006727">
    <property type="component" value="Chromosome 14"/>
</dbReference>
<keyword evidence="11" id="KW-1185">Reference proteome</keyword>
<dbReference type="Gramene" id="Pp3c14_17150V3.1">
    <property type="protein sequence ID" value="PAC:32962977.CDS.1"/>
    <property type="gene ID" value="Pp3c14_17150"/>
</dbReference>
<keyword evidence="7" id="KW-0539">Nucleus</keyword>
<dbReference type="RefSeq" id="XP_024393876.1">
    <property type="nucleotide sequence ID" value="XM_024538108.2"/>
</dbReference>
<dbReference type="GO" id="GO:0016787">
    <property type="term" value="F:hydrolase activity"/>
    <property type="evidence" value="ECO:0007669"/>
    <property type="project" value="UniProtKB-KW"/>
</dbReference>
<dbReference type="OMA" id="MFLMTYM"/>
<accession>A0A2K1JI83</accession>
<dbReference type="GeneID" id="112291105"/>
<gene>
    <name evidence="10" type="primary">LOC112291105</name>
    <name evidence="9" type="ORF">PHYPA_018632</name>
</gene>
<dbReference type="PANTHER" id="PTHR22930:SF244">
    <property type="entry name" value="OS05G0593000 PROTEIN"/>
    <property type="match status" value="1"/>
</dbReference>
<evidence type="ECO:0000256" key="5">
    <source>
        <dbReference type="ARBA" id="ARBA00022723"/>
    </source>
</evidence>
<keyword evidence="5" id="KW-0479">Metal-binding</keyword>
<proteinExistence type="inferred from homology"/>
<reference evidence="9 11" key="1">
    <citation type="journal article" date="2008" name="Science">
        <title>The Physcomitrella genome reveals evolutionary insights into the conquest of land by plants.</title>
        <authorList>
            <person name="Rensing S."/>
            <person name="Lang D."/>
            <person name="Zimmer A."/>
            <person name="Terry A."/>
            <person name="Salamov A."/>
            <person name="Shapiro H."/>
            <person name="Nishiyama T."/>
            <person name="Perroud P.-F."/>
            <person name="Lindquist E."/>
            <person name="Kamisugi Y."/>
            <person name="Tanahashi T."/>
            <person name="Sakakibara K."/>
            <person name="Fujita T."/>
            <person name="Oishi K."/>
            <person name="Shin-I T."/>
            <person name="Kuroki Y."/>
            <person name="Toyoda A."/>
            <person name="Suzuki Y."/>
            <person name="Hashimoto A."/>
            <person name="Yamaguchi K."/>
            <person name="Sugano A."/>
            <person name="Kohara Y."/>
            <person name="Fujiyama A."/>
            <person name="Anterola A."/>
            <person name="Aoki S."/>
            <person name="Ashton N."/>
            <person name="Barbazuk W.B."/>
            <person name="Barker E."/>
            <person name="Bennetzen J."/>
            <person name="Bezanilla M."/>
            <person name="Blankenship R."/>
            <person name="Cho S.H."/>
            <person name="Dutcher S."/>
            <person name="Estelle M."/>
            <person name="Fawcett J.A."/>
            <person name="Gundlach H."/>
            <person name="Hanada K."/>
            <person name="Heyl A."/>
            <person name="Hicks K.A."/>
            <person name="Hugh J."/>
            <person name="Lohr M."/>
            <person name="Mayer K."/>
            <person name="Melkozernov A."/>
            <person name="Murata T."/>
            <person name="Nelson D."/>
            <person name="Pils B."/>
            <person name="Prigge M."/>
            <person name="Reiss B."/>
            <person name="Renner T."/>
            <person name="Rombauts S."/>
            <person name="Rushton P."/>
            <person name="Sanderfoot A."/>
            <person name="Schween G."/>
            <person name="Shiu S.-H."/>
            <person name="Stueber K."/>
            <person name="Theodoulou F.L."/>
            <person name="Tu H."/>
            <person name="Van de Peer Y."/>
            <person name="Verrier P.J."/>
            <person name="Waters E."/>
            <person name="Wood A."/>
            <person name="Yang L."/>
            <person name="Cove D."/>
            <person name="Cuming A."/>
            <person name="Hasebe M."/>
            <person name="Lucas S."/>
            <person name="Mishler D.B."/>
            <person name="Reski R."/>
            <person name="Grigoriev I."/>
            <person name="Quatrano R.S."/>
            <person name="Boore J.L."/>
        </authorList>
    </citation>
    <scope>NUCLEOTIDE SEQUENCE [LARGE SCALE GENOMIC DNA]</scope>
    <source>
        <strain evidence="10 11">cv. Gransden 2004</strain>
    </source>
</reference>
<evidence type="ECO:0000259" key="8">
    <source>
        <dbReference type="Pfam" id="PF13359"/>
    </source>
</evidence>
<evidence type="ECO:0000313" key="10">
    <source>
        <dbReference type="EnsemblPlants" id="PAC:32962977.CDS.1"/>
    </source>
</evidence>
<dbReference type="InterPro" id="IPR045249">
    <property type="entry name" value="HARBI1-like"/>
</dbReference>
<dbReference type="FunCoup" id="A0A2K1JI83">
    <property type="interactions" value="1523"/>
</dbReference>
<evidence type="ECO:0000256" key="6">
    <source>
        <dbReference type="ARBA" id="ARBA00022801"/>
    </source>
</evidence>